<feature type="region of interest" description="Disordered" evidence="1">
    <location>
        <begin position="177"/>
        <end position="197"/>
    </location>
</feature>
<comment type="caution">
    <text evidence="3">The sequence shown here is derived from an EMBL/GenBank/DDBJ whole genome shotgun (WGS) entry which is preliminary data.</text>
</comment>
<feature type="compositionally biased region" description="Gly residues" evidence="1">
    <location>
        <begin position="264"/>
        <end position="279"/>
    </location>
</feature>
<feature type="region of interest" description="Disordered" evidence="1">
    <location>
        <begin position="262"/>
        <end position="310"/>
    </location>
</feature>
<accession>A0AAE1LIG1</accession>
<feature type="compositionally biased region" description="Polar residues" evidence="1">
    <location>
        <begin position="12"/>
        <end position="24"/>
    </location>
</feature>
<reference evidence="3" key="2">
    <citation type="journal article" date="2023" name="BMC Genomics">
        <title>Pest status, molecular evolution, and epigenetic factors derived from the genome assembly of Frankliniella fusca, a thysanopteran phytovirus vector.</title>
        <authorList>
            <person name="Catto M.A."/>
            <person name="Labadie P.E."/>
            <person name="Jacobson A.L."/>
            <person name="Kennedy G.G."/>
            <person name="Srinivasan R."/>
            <person name="Hunt B.G."/>
        </authorList>
    </citation>
    <scope>NUCLEOTIDE SEQUENCE</scope>
    <source>
        <strain evidence="3">PL_HMW_Pooled</strain>
    </source>
</reference>
<gene>
    <name evidence="3" type="ORF">KUF71_010075</name>
</gene>
<evidence type="ECO:0000256" key="2">
    <source>
        <dbReference type="SAM" id="Phobius"/>
    </source>
</evidence>
<dbReference type="EMBL" id="JAHWGI010001023">
    <property type="protein sequence ID" value="KAK3920838.1"/>
    <property type="molecule type" value="Genomic_DNA"/>
</dbReference>
<evidence type="ECO:0000313" key="3">
    <source>
        <dbReference type="EMBL" id="KAK3920838.1"/>
    </source>
</evidence>
<feature type="region of interest" description="Disordered" evidence="1">
    <location>
        <begin position="1"/>
        <end position="34"/>
    </location>
</feature>
<dbReference type="AlphaFoldDB" id="A0AAE1LIG1"/>
<keyword evidence="2" id="KW-0472">Membrane</keyword>
<evidence type="ECO:0000313" key="4">
    <source>
        <dbReference type="Proteomes" id="UP001219518"/>
    </source>
</evidence>
<evidence type="ECO:0000256" key="1">
    <source>
        <dbReference type="SAM" id="MobiDB-lite"/>
    </source>
</evidence>
<reference evidence="3" key="1">
    <citation type="submission" date="2021-07" db="EMBL/GenBank/DDBJ databases">
        <authorList>
            <person name="Catto M.A."/>
            <person name="Jacobson A."/>
            <person name="Kennedy G."/>
            <person name="Labadie P."/>
            <person name="Hunt B.G."/>
            <person name="Srinivasan R."/>
        </authorList>
    </citation>
    <scope>NUCLEOTIDE SEQUENCE</scope>
    <source>
        <strain evidence="3">PL_HMW_Pooled</strain>
        <tissue evidence="3">Head</tissue>
    </source>
</reference>
<name>A0AAE1LIG1_9NEOP</name>
<proteinExistence type="predicted"/>
<protein>
    <submittedName>
        <fullName evidence="3">E3 ubiquitin-protein ligase RNF213</fullName>
    </submittedName>
</protein>
<dbReference type="Proteomes" id="UP001219518">
    <property type="component" value="Unassembled WGS sequence"/>
</dbReference>
<keyword evidence="4" id="KW-1185">Reference proteome</keyword>
<sequence>MAKPKFPEASPEQISLTDTDTTVQAEAEAEGPAGTPVVAAAVSPVHEDPPPAYCHVFPEGTPSPLPRPEAAGCPSPMTTLNGMFGPHSTLPAVLPSARCPPPTTLSLAPAPGPQDAVPVLVPPVRAPVPRPRSQVRAPEAAAAASPLAQSSVFVVAPSSAPVTPVSQYPAFTGFAVGSSSAPPTPRNDYPPASLTSPTTPLTYFPGFAVAQQSPTSYSSSSSLISATEATTQVFVVPSSLLSESTRARDPSDAEVGTAAVVAVPGGGDEPLKGGGGGGELDSTPERRTSAPAAEPEPYSTHGAATSKTRATPVLEQSCRLEIYPSRPKYVTEYSMYGLNKWQRRVLAISITWSVIIFLGGALGIYFIAFEPSK</sequence>
<keyword evidence="2" id="KW-1133">Transmembrane helix</keyword>
<organism evidence="3 4">
    <name type="scientific">Frankliniella fusca</name>
    <dbReference type="NCBI Taxonomy" id="407009"/>
    <lineage>
        <taxon>Eukaryota</taxon>
        <taxon>Metazoa</taxon>
        <taxon>Ecdysozoa</taxon>
        <taxon>Arthropoda</taxon>
        <taxon>Hexapoda</taxon>
        <taxon>Insecta</taxon>
        <taxon>Pterygota</taxon>
        <taxon>Neoptera</taxon>
        <taxon>Paraneoptera</taxon>
        <taxon>Thysanoptera</taxon>
        <taxon>Terebrantia</taxon>
        <taxon>Thripoidea</taxon>
        <taxon>Thripidae</taxon>
        <taxon>Frankliniella</taxon>
    </lineage>
</organism>
<feature type="transmembrane region" description="Helical" evidence="2">
    <location>
        <begin position="345"/>
        <end position="368"/>
    </location>
</feature>
<keyword evidence="2" id="KW-0812">Transmembrane</keyword>